<keyword evidence="1" id="KW-0175">Coiled coil</keyword>
<gene>
    <name evidence="3" type="ORF">A3783_03825</name>
</gene>
<organism evidence="3 4">
    <name type="scientific">Exiguobacterium undae</name>
    <dbReference type="NCBI Taxonomy" id="169177"/>
    <lineage>
        <taxon>Bacteria</taxon>
        <taxon>Bacillati</taxon>
        <taxon>Bacillota</taxon>
        <taxon>Bacilli</taxon>
        <taxon>Bacillales</taxon>
        <taxon>Bacillales Family XII. Incertae Sedis</taxon>
        <taxon>Exiguobacterium</taxon>
    </lineage>
</organism>
<dbReference type="InterPro" id="IPR006668">
    <property type="entry name" value="Mg_transptr_MgtE_intracell_dom"/>
</dbReference>
<dbReference type="EMBL" id="LVVL01000001">
    <property type="protein sequence ID" value="OAN15082.1"/>
    <property type="molecule type" value="Genomic_DNA"/>
</dbReference>
<dbReference type="RefSeq" id="WP_028106020.1">
    <property type="nucleotide sequence ID" value="NZ_LVVL01000001.1"/>
</dbReference>
<sequence>MSDQKSSKQWILPLLIIPLLLLLFTAYLVLNYANGRPIFSMPFSSEETTTQSSTSSQQADLEKRLKLANAEIKKLRVQATEQADVLQAKEQEVVRLIAERDRLKKTPVTPAATSEDTDKKKKAANVTDVYAEMPAKEAANILNELSPTEVVPIIQDIDAEQQAAIMAKMDPKKAATLTQLLAVE</sequence>
<proteinExistence type="predicted"/>
<name>A0ABX2VA30_9BACL</name>
<comment type="caution">
    <text evidence="3">The sequence shown here is derived from an EMBL/GenBank/DDBJ whole genome shotgun (WGS) entry which is preliminary data.</text>
</comment>
<reference evidence="3 4" key="1">
    <citation type="submission" date="2016-03" db="EMBL/GenBank/DDBJ databases">
        <authorList>
            <person name="Cho S.-Y."/>
            <person name="Lim S."/>
            <person name="Kim H."/>
            <person name="Soh E.H."/>
            <person name="Moon J.S."/>
        </authorList>
    </citation>
    <scope>NUCLEOTIDE SEQUENCE [LARGE SCALE GENOMIC DNA]</scope>
    <source>
        <strain evidence="3 4">KCTC 3810</strain>
    </source>
</reference>
<dbReference type="SUPFAM" id="SSF158791">
    <property type="entry name" value="MgtE N-terminal domain-like"/>
    <property type="match status" value="1"/>
</dbReference>
<feature type="coiled-coil region" evidence="1">
    <location>
        <begin position="58"/>
        <end position="106"/>
    </location>
</feature>
<dbReference type="Pfam" id="PF03448">
    <property type="entry name" value="MgtE_N"/>
    <property type="match status" value="1"/>
</dbReference>
<dbReference type="Proteomes" id="UP000078447">
    <property type="component" value="Unassembled WGS sequence"/>
</dbReference>
<evidence type="ECO:0000313" key="3">
    <source>
        <dbReference type="EMBL" id="OAN15082.1"/>
    </source>
</evidence>
<accession>A0ABX2VA30</accession>
<evidence type="ECO:0000259" key="2">
    <source>
        <dbReference type="Pfam" id="PF03448"/>
    </source>
</evidence>
<keyword evidence="4" id="KW-1185">Reference proteome</keyword>
<evidence type="ECO:0000313" key="4">
    <source>
        <dbReference type="Proteomes" id="UP000078447"/>
    </source>
</evidence>
<evidence type="ECO:0000256" key="1">
    <source>
        <dbReference type="SAM" id="Coils"/>
    </source>
</evidence>
<feature type="domain" description="Magnesium transporter MgtE intracellular" evidence="2">
    <location>
        <begin position="127"/>
        <end position="182"/>
    </location>
</feature>
<protein>
    <submittedName>
        <fullName evidence="3">Magnesium transporter MgtE</fullName>
    </submittedName>
</protein>
<dbReference type="Gene3D" id="1.25.60.10">
    <property type="entry name" value="MgtE N-terminal domain-like"/>
    <property type="match status" value="1"/>
</dbReference>
<dbReference type="InterPro" id="IPR038076">
    <property type="entry name" value="MgtE_N_sf"/>
</dbReference>